<reference evidence="3" key="1">
    <citation type="submission" date="2016-10" db="EMBL/GenBank/DDBJ databases">
        <authorList>
            <person name="Varghese N."/>
            <person name="Submissions S."/>
        </authorList>
    </citation>
    <scope>NUCLEOTIDE SEQUENCE [LARGE SCALE GENOMIC DNA]</scope>
    <source>
        <strain evidence="3">DSM 24767</strain>
    </source>
</reference>
<organism evidence="2 3">
    <name type="scientific">Natronobacterium texcoconense</name>
    <dbReference type="NCBI Taxonomy" id="1095778"/>
    <lineage>
        <taxon>Archaea</taxon>
        <taxon>Methanobacteriati</taxon>
        <taxon>Methanobacteriota</taxon>
        <taxon>Stenosarchaea group</taxon>
        <taxon>Halobacteria</taxon>
        <taxon>Halobacteriales</taxon>
        <taxon>Natrialbaceae</taxon>
        <taxon>Natronobacterium</taxon>
    </lineage>
</organism>
<dbReference type="AlphaFoldDB" id="A0A1H1AGC5"/>
<keyword evidence="3" id="KW-1185">Reference proteome</keyword>
<dbReference type="STRING" id="1095778.SAMN04489842_0682"/>
<dbReference type="EMBL" id="FNLC01000001">
    <property type="protein sequence ID" value="SDQ38591.1"/>
    <property type="molecule type" value="Genomic_DNA"/>
</dbReference>
<evidence type="ECO:0000313" key="3">
    <source>
        <dbReference type="Proteomes" id="UP000198848"/>
    </source>
</evidence>
<dbReference type="OrthoDB" id="275334at2157"/>
<gene>
    <name evidence="2" type="ORF">SAMN04489842_0682</name>
</gene>
<dbReference type="RefSeq" id="WP_090377343.1">
    <property type="nucleotide sequence ID" value="NZ_FNLC01000001.1"/>
</dbReference>
<protein>
    <submittedName>
        <fullName evidence="2">PD-(D/E)XK nuclease superfamily protein</fullName>
    </submittedName>
</protein>
<proteinExistence type="predicted"/>
<sequence>MTDGSDALSVEALRSYLHCPRQYEFAHVHDLEGTGEDDATDDRVSLLRTAICAALETGETDRETLETVAKRRLTALWNDHDEPFHSQVQRRHERRVLEATLRAYLERAGVEHATGIEQLRRDVDGNAEPLVGPEIELSSTVSVVDSDDTVDEDVETESVTLEASVDYVYGDGSSLVGVRFVPTLWPMGYLRYRSEWEDVEDQFIDHFDPEADAFDPDPAGTLLETAVALDGLRSYADRLGLSDRTCRYVWIPLADRSETSVNWVRETVETDLEVADLTDVYVDHHTFGMTHEHRNRTVDGRLESVVDRIESNGFDPGEQWDDVVDDVCPDCEYRVCCGEYVGTEVTFDG</sequence>
<feature type="domain" description="PD-(D/E)XK endonuclease-like" evidence="1">
    <location>
        <begin position="8"/>
        <end position="169"/>
    </location>
</feature>
<evidence type="ECO:0000259" key="1">
    <source>
        <dbReference type="Pfam" id="PF12705"/>
    </source>
</evidence>
<evidence type="ECO:0000313" key="2">
    <source>
        <dbReference type="EMBL" id="SDQ38591.1"/>
    </source>
</evidence>
<accession>A0A1H1AGC5</accession>
<dbReference type="InterPro" id="IPR038726">
    <property type="entry name" value="PDDEXK_AddAB-type"/>
</dbReference>
<name>A0A1H1AGC5_NATTX</name>
<dbReference type="Proteomes" id="UP000198848">
    <property type="component" value="Unassembled WGS sequence"/>
</dbReference>
<dbReference type="Pfam" id="PF12705">
    <property type="entry name" value="PDDEXK_1"/>
    <property type="match status" value="1"/>
</dbReference>